<dbReference type="EMBL" id="CAMXCT020001107">
    <property type="protein sequence ID" value="CAL1140082.1"/>
    <property type="molecule type" value="Genomic_DNA"/>
</dbReference>
<proteinExistence type="predicted"/>
<keyword evidence="4" id="KW-1185">Reference proteome</keyword>
<dbReference type="AlphaFoldDB" id="A0A9P1FUE6"/>
<dbReference type="EMBL" id="CAMXCT010001107">
    <property type="protein sequence ID" value="CAI3986707.1"/>
    <property type="molecule type" value="Genomic_DNA"/>
</dbReference>
<comment type="caution">
    <text evidence="2">The sequence shown here is derived from an EMBL/GenBank/DDBJ whole genome shotgun (WGS) entry which is preliminary data.</text>
</comment>
<protein>
    <submittedName>
        <fullName evidence="3">PPM-type phosphatase domain-containing protein</fullName>
    </submittedName>
</protein>
<gene>
    <name evidence="2" type="ORF">C1SCF055_LOCUS14040</name>
</gene>
<evidence type="ECO:0000313" key="4">
    <source>
        <dbReference type="Proteomes" id="UP001152797"/>
    </source>
</evidence>
<reference evidence="2" key="1">
    <citation type="submission" date="2022-10" db="EMBL/GenBank/DDBJ databases">
        <authorList>
            <person name="Chen Y."/>
            <person name="Dougan E. K."/>
            <person name="Chan C."/>
            <person name="Rhodes N."/>
            <person name="Thang M."/>
        </authorList>
    </citation>
    <scope>NUCLEOTIDE SEQUENCE</scope>
</reference>
<dbReference type="EMBL" id="CAMXCT030001107">
    <property type="protein sequence ID" value="CAL4774019.1"/>
    <property type="molecule type" value="Genomic_DNA"/>
</dbReference>
<name>A0A9P1FUE6_9DINO</name>
<accession>A0A9P1FUE6</accession>
<evidence type="ECO:0000313" key="3">
    <source>
        <dbReference type="EMBL" id="CAL4774019.1"/>
    </source>
</evidence>
<sequence>ATIIELKVSREITGQDLYDLAGSSFPPGTVFKLLLEEKLLQRDSDQPLKCAPSPVVLNFTTGVALRSNSFLVGVVTDLKLIHCSSMEAGRGGGLCNLVRRGRHKLAHAVLLSSTATVREELTGDAELLSWVAYTSGGARQGSRPDGRPVPGALRLLWEMILRQPQQVRRCDPQTGKLPLHDAAWGMAPFEVAVMLAAAFPASVQDRKNRGCESPHDVGRYVHPGFAWPCSEQLMVPRGRTGYLEARATRLRSAGQLMGRLRSLLPQRQVGLQGCIDGGLKLGLRASFLIASCLTDCQELIHWGLIPATVLTLTSSQVPTLMVQPVPKMHSEAVPSVGRQEPHVPSRLRRVAERRRRDPQLTDCAAVNHLRENFVRDGGVYGGAHRVGWPGSDRPTKHRVVFVR</sequence>
<evidence type="ECO:0000313" key="2">
    <source>
        <dbReference type="EMBL" id="CAI3986707.1"/>
    </source>
</evidence>
<organism evidence="2">
    <name type="scientific">Cladocopium goreaui</name>
    <dbReference type="NCBI Taxonomy" id="2562237"/>
    <lineage>
        <taxon>Eukaryota</taxon>
        <taxon>Sar</taxon>
        <taxon>Alveolata</taxon>
        <taxon>Dinophyceae</taxon>
        <taxon>Suessiales</taxon>
        <taxon>Symbiodiniaceae</taxon>
        <taxon>Cladocopium</taxon>
    </lineage>
</organism>
<feature type="region of interest" description="Disordered" evidence="1">
    <location>
        <begin position="332"/>
        <end position="354"/>
    </location>
</feature>
<evidence type="ECO:0000256" key="1">
    <source>
        <dbReference type="SAM" id="MobiDB-lite"/>
    </source>
</evidence>
<dbReference type="Proteomes" id="UP001152797">
    <property type="component" value="Unassembled WGS sequence"/>
</dbReference>
<feature type="non-terminal residue" evidence="2">
    <location>
        <position position="403"/>
    </location>
</feature>
<reference evidence="3 4" key="2">
    <citation type="submission" date="2024-05" db="EMBL/GenBank/DDBJ databases">
        <authorList>
            <person name="Chen Y."/>
            <person name="Shah S."/>
            <person name="Dougan E. K."/>
            <person name="Thang M."/>
            <person name="Chan C."/>
        </authorList>
    </citation>
    <scope>NUCLEOTIDE SEQUENCE [LARGE SCALE GENOMIC DNA]</scope>
</reference>
<dbReference type="OrthoDB" id="421680at2759"/>